<dbReference type="GO" id="GO:0046872">
    <property type="term" value="F:metal ion binding"/>
    <property type="evidence" value="ECO:0007669"/>
    <property type="project" value="UniProtKB-KW"/>
</dbReference>
<dbReference type="Gene3D" id="2.60.120.650">
    <property type="entry name" value="Cupin"/>
    <property type="match status" value="1"/>
</dbReference>
<name>A0A8I1MW99_THIA3</name>
<dbReference type="EMBL" id="JAFKMR010000020">
    <property type="protein sequence ID" value="MBN8744723.1"/>
    <property type="molecule type" value="Genomic_DNA"/>
</dbReference>
<evidence type="ECO:0000256" key="4">
    <source>
        <dbReference type="ARBA" id="ARBA00023004"/>
    </source>
</evidence>
<dbReference type="GO" id="GO:0016491">
    <property type="term" value="F:oxidoreductase activity"/>
    <property type="evidence" value="ECO:0007669"/>
    <property type="project" value="UniProtKB-KW"/>
</dbReference>
<proteinExistence type="predicted"/>
<reference evidence="7" key="1">
    <citation type="submission" date="2021-02" db="EMBL/GenBank/DDBJ databases">
        <title>Thiocyanate and organic carbon inputs drive convergent selection for specific autotrophic Afipia and Thiobacillus strains within complex microbiomes.</title>
        <authorList>
            <person name="Huddy R.J."/>
            <person name="Sachdeva R."/>
            <person name="Kadzinga F."/>
            <person name="Kantor R.S."/>
            <person name="Harrison S.T.L."/>
            <person name="Banfield J.F."/>
        </authorList>
    </citation>
    <scope>NUCLEOTIDE SEQUENCE</scope>
    <source>
        <strain evidence="7">SCN18_13_7_16_R3_B_64_19</strain>
    </source>
</reference>
<dbReference type="PANTHER" id="PTHR12461:SF106">
    <property type="entry name" value="BIFUNCTIONAL PEPTIDASE AND ARGINYL-HYDROXYLASE JMJD5"/>
    <property type="match status" value="1"/>
</dbReference>
<dbReference type="Pfam" id="PF13621">
    <property type="entry name" value="Cupin_8"/>
    <property type="match status" value="1"/>
</dbReference>
<dbReference type="Proteomes" id="UP000664800">
    <property type="component" value="Unassembled WGS sequence"/>
</dbReference>
<comment type="caution">
    <text evidence="7">The sequence shown here is derived from an EMBL/GenBank/DDBJ whole genome shotgun (WGS) entry which is preliminary data.</text>
</comment>
<dbReference type="PROSITE" id="PS51184">
    <property type="entry name" value="JMJC"/>
    <property type="match status" value="1"/>
</dbReference>
<dbReference type="InterPro" id="IPR041667">
    <property type="entry name" value="Cupin_8"/>
</dbReference>
<feature type="region of interest" description="Disordered" evidence="5">
    <location>
        <begin position="1"/>
        <end position="20"/>
    </location>
</feature>
<evidence type="ECO:0000313" key="7">
    <source>
        <dbReference type="EMBL" id="MBN8744723.1"/>
    </source>
</evidence>
<dbReference type="AlphaFoldDB" id="A0A8I1MW99"/>
<organism evidence="7 8">
    <name type="scientific">Thiomonas arsenitoxydans (strain DSM 22701 / CIP 110005 / 3As)</name>
    <dbReference type="NCBI Taxonomy" id="426114"/>
    <lineage>
        <taxon>Bacteria</taxon>
        <taxon>Pseudomonadati</taxon>
        <taxon>Pseudomonadota</taxon>
        <taxon>Betaproteobacteria</taxon>
        <taxon>Burkholderiales</taxon>
        <taxon>Thiomonas</taxon>
    </lineage>
</organism>
<comment type="cofactor">
    <cofactor evidence="1">
        <name>Fe(2+)</name>
        <dbReference type="ChEBI" id="CHEBI:29033"/>
    </cofactor>
</comment>
<evidence type="ECO:0000256" key="3">
    <source>
        <dbReference type="ARBA" id="ARBA00023002"/>
    </source>
</evidence>
<accession>A0A8I1MW99</accession>
<evidence type="ECO:0000313" key="8">
    <source>
        <dbReference type="Proteomes" id="UP000664800"/>
    </source>
</evidence>
<keyword evidence="4" id="KW-0408">Iron</keyword>
<dbReference type="PANTHER" id="PTHR12461">
    <property type="entry name" value="HYPOXIA-INDUCIBLE FACTOR 1 ALPHA INHIBITOR-RELATED"/>
    <property type="match status" value="1"/>
</dbReference>
<dbReference type="SUPFAM" id="SSF51197">
    <property type="entry name" value="Clavaminate synthase-like"/>
    <property type="match status" value="1"/>
</dbReference>
<gene>
    <name evidence="7" type="ORF">J0I24_10505</name>
</gene>
<dbReference type="RefSeq" id="WP_276730698.1">
    <property type="nucleotide sequence ID" value="NZ_JAFKMR010000020.1"/>
</dbReference>
<dbReference type="InterPro" id="IPR003347">
    <property type="entry name" value="JmjC_dom"/>
</dbReference>
<dbReference type="SMART" id="SM00558">
    <property type="entry name" value="JmjC"/>
    <property type="match status" value="1"/>
</dbReference>
<evidence type="ECO:0000259" key="6">
    <source>
        <dbReference type="PROSITE" id="PS51184"/>
    </source>
</evidence>
<protein>
    <submittedName>
        <fullName evidence="7">Cupin-like domain-containing protein</fullName>
    </submittedName>
</protein>
<keyword evidence="3" id="KW-0560">Oxidoreductase</keyword>
<feature type="domain" description="JmjC" evidence="6">
    <location>
        <begin position="123"/>
        <end position="280"/>
    </location>
</feature>
<sequence length="347" mass="39268">MQQATPIGGGPDRARAQPLQTRPPLAIDVVRAQDLPYNEFLNEYVRKNRPVVIADSVREWPALSRWTPGYFRDKFGDQTVQVSYTKRMAMRDFVDAVEASTVDAPGPYLYRLFIHDHLPQLLADLRPQNAYAFAGRHASPLMPERWRRPDGFLKLLMGGVGSKFPVMHYDLEHAHAQITEIYGDKEFYLFPPEDGDKLYPRPGQKNWSQVDNPAAPDLSRFPRMAEATAYRAVLMPGQTIFIPMLWWHAARPLSISISVCTALMDRSNWPGFVEDVCDRSKNSAAKIALKRFYLKGAGSVMQAMENLQTATPLLAKRLKFPSALSPASPDFTKDPSETPMKFRLSVE</sequence>
<evidence type="ECO:0000256" key="1">
    <source>
        <dbReference type="ARBA" id="ARBA00001954"/>
    </source>
</evidence>
<evidence type="ECO:0000256" key="5">
    <source>
        <dbReference type="SAM" id="MobiDB-lite"/>
    </source>
</evidence>
<evidence type="ECO:0000256" key="2">
    <source>
        <dbReference type="ARBA" id="ARBA00022723"/>
    </source>
</evidence>
<keyword evidence="2" id="KW-0479">Metal-binding</keyword>